<dbReference type="PANTHER" id="PTHR43975">
    <property type="entry name" value="ZGC:101858"/>
    <property type="match status" value="1"/>
</dbReference>
<dbReference type="InterPro" id="IPR002347">
    <property type="entry name" value="SDR_fam"/>
</dbReference>
<evidence type="ECO:0000313" key="2">
    <source>
        <dbReference type="EMBL" id="KZP00362.1"/>
    </source>
</evidence>
<gene>
    <name evidence="2" type="ORF">CALVIDRAFT_548288</name>
</gene>
<keyword evidence="3" id="KW-1185">Reference proteome</keyword>
<accession>A0A167QXW4</accession>
<dbReference type="InterPro" id="IPR036291">
    <property type="entry name" value="NAD(P)-bd_dom_sf"/>
</dbReference>
<dbReference type="STRING" id="1330018.A0A167QXW4"/>
<dbReference type="AlphaFoldDB" id="A0A167QXW4"/>
<dbReference type="InterPro" id="IPR057326">
    <property type="entry name" value="KR_dom"/>
</dbReference>
<feature type="domain" description="Ketoreductase" evidence="1">
    <location>
        <begin position="32"/>
        <end position="217"/>
    </location>
</feature>
<evidence type="ECO:0000259" key="1">
    <source>
        <dbReference type="SMART" id="SM00822"/>
    </source>
</evidence>
<protein>
    <submittedName>
        <fullName evidence="2">NAD-P-binding protein</fullName>
    </submittedName>
</protein>
<dbReference type="Pfam" id="PF00106">
    <property type="entry name" value="adh_short"/>
    <property type="match status" value="1"/>
</dbReference>
<dbReference type="SMART" id="SM00822">
    <property type="entry name" value="PKS_KR"/>
    <property type="match status" value="1"/>
</dbReference>
<reference evidence="2 3" key="1">
    <citation type="journal article" date="2016" name="Mol. Biol. Evol.">
        <title>Comparative Genomics of Early-Diverging Mushroom-Forming Fungi Provides Insights into the Origins of Lignocellulose Decay Capabilities.</title>
        <authorList>
            <person name="Nagy L.G."/>
            <person name="Riley R."/>
            <person name="Tritt A."/>
            <person name="Adam C."/>
            <person name="Daum C."/>
            <person name="Floudas D."/>
            <person name="Sun H."/>
            <person name="Yadav J.S."/>
            <person name="Pangilinan J."/>
            <person name="Larsson K.H."/>
            <person name="Matsuura K."/>
            <person name="Barry K."/>
            <person name="Labutti K."/>
            <person name="Kuo R."/>
            <person name="Ohm R.A."/>
            <person name="Bhattacharya S.S."/>
            <person name="Shirouzu T."/>
            <person name="Yoshinaga Y."/>
            <person name="Martin F.M."/>
            <person name="Grigoriev I.V."/>
            <person name="Hibbett D.S."/>
        </authorList>
    </citation>
    <scope>NUCLEOTIDE SEQUENCE [LARGE SCALE GENOMIC DNA]</scope>
    <source>
        <strain evidence="2 3">TUFC12733</strain>
    </source>
</reference>
<dbReference type="Gene3D" id="3.40.50.720">
    <property type="entry name" value="NAD(P)-binding Rossmann-like Domain"/>
    <property type="match status" value="1"/>
</dbReference>
<dbReference type="Proteomes" id="UP000076738">
    <property type="component" value="Unassembled WGS sequence"/>
</dbReference>
<organism evidence="2 3">
    <name type="scientific">Calocera viscosa (strain TUFC12733)</name>
    <dbReference type="NCBI Taxonomy" id="1330018"/>
    <lineage>
        <taxon>Eukaryota</taxon>
        <taxon>Fungi</taxon>
        <taxon>Dikarya</taxon>
        <taxon>Basidiomycota</taxon>
        <taxon>Agaricomycotina</taxon>
        <taxon>Dacrymycetes</taxon>
        <taxon>Dacrymycetales</taxon>
        <taxon>Dacrymycetaceae</taxon>
        <taxon>Calocera</taxon>
    </lineage>
</organism>
<dbReference type="SUPFAM" id="SSF51735">
    <property type="entry name" value="NAD(P)-binding Rossmann-fold domains"/>
    <property type="match status" value="1"/>
</dbReference>
<proteinExistence type="predicted"/>
<dbReference type="PRINTS" id="PR00081">
    <property type="entry name" value="GDHRDH"/>
</dbReference>
<evidence type="ECO:0000313" key="3">
    <source>
        <dbReference type="Proteomes" id="UP000076738"/>
    </source>
</evidence>
<name>A0A167QXW4_CALVF</name>
<dbReference type="PANTHER" id="PTHR43975:SF2">
    <property type="entry name" value="EG:BACR7A4.14 PROTEIN-RELATED"/>
    <property type="match status" value="1"/>
</dbReference>
<dbReference type="CDD" id="cd05233">
    <property type="entry name" value="SDR_c"/>
    <property type="match status" value="1"/>
</dbReference>
<sequence>MSAPPEDLPVTHHHDVYPGIEPVKFAGSLKDKVVFITGASRGIGQATAIAFAKSGASVFLAARKQETLDAVKADILEAVPIAQVGTYATDVVDHESVKAAVAACIKQFGKLDVVISNAGTMEDFTQTMAQRDPDVWWRIWEVNIKGSFNVAHYTLPELAKTKGYFIFVSSVGGQRRDIGVSSYATGKHAINRLAEFATIETPGVKVFSVHPGAVKTELALAGGSFLTEMLIDHVQLPAWTMVRLVQGTDDYLSGRYLSVNWDLDEVNDKWKNAIINEDALKNRLALPSAVYQG</sequence>
<dbReference type="EMBL" id="KV417269">
    <property type="protein sequence ID" value="KZP00362.1"/>
    <property type="molecule type" value="Genomic_DNA"/>
</dbReference>
<dbReference type="OrthoDB" id="1933717at2759"/>